<evidence type="ECO:0000256" key="5">
    <source>
        <dbReference type="ARBA" id="ARBA00022692"/>
    </source>
</evidence>
<evidence type="ECO:0000256" key="10">
    <source>
        <dbReference type="HAMAP-Rule" id="MF_00236"/>
    </source>
</evidence>
<evidence type="ECO:0000256" key="6">
    <source>
        <dbReference type="ARBA" id="ARBA00022927"/>
    </source>
</evidence>
<accession>A0ABS7Q065</accession>
<evidence type="ECO:0000256" key="1">
    <source>
        <dbReference type="ARBA" id="ARBA00004162"/>
    </source>
</evidence>
<sequence>MGFGSPIHWIVLLLVVVLLFGSGRVSSLMGDVAKGIKSFRKGMAEDDEAKPQSRIDTPRVVDAAPERDARPVSEDRP</sequence>
<comment type="subcellular location">
    <subcellularLocation>
        <location evidence="1 10">Cell membrane</location>
        <topology evidence="1 10">Single-pass membrane protein</topology>
    </subcellularLocation>
</comment>
<dbReference type="NCBIfam" id="NF001940">
    <property type="entry name" value="PRK00720.1"/>
    <property type="match status" value="1"/>
</dbReference>
<evidence type="ECO:0000256" key="2">
    <source>
        <dbReference type="ARBA" id="ARBA00022448"/>
    </source>
</evidence>
<evidence type="ECO:0000256" key="11">
    <source>
        <dbReference type="SAM" id="MobiDB-lite"/>
    </source>
</evidence>
<keyword evidence="13" id="KW-1185">Reference proteome</keyword>
<dbReference type="PANTHER" id="PTHR42982">
    <property type="entry name" value="SEC-INDEPENDENT PROTEIN TRANSLOCASE PROTEIN TATA"/>
    <property type="match status" value="1"/>
</dbReference>
<dbReference type="Proteomes" id="UP000706039">
    <property type="component" value="Unassembled WGS sequence"/>
</dbReference>
<keyword evidence="7 10" id="KW-1133">Transmembrane helix</keyword>
<comment type="subunit">
    <text evidence="10">The Tat system comprises two distinct complexes: a TatABC complex, containing multiple copies of TatA, TatB and TatC subunits, and a separate TatA complex, containing only TatA subunits. Substrates initially bind to the TatABC complex, which probably triggers association of the separate TatA complex to form the active translocon.</text>
</comment>
<comment type="caution">
    <text evidence="12">The sequence shown here is derived from an EMBL/GenBank/DDBJ whole genome shotgun (WGS) entry which is preliminary data.</text>
</comment>
<evidence type="ECO:0000256" key="7">
    <source>
        <dbReference type="ARBA" id="ARBA00022989"/>
    </source>
</evidence>
<keyword evidence="8 10" id="KW-0811">Translocation</keyword>
<comment type="function">
    <text evidence="10">Part of the twin-arginine translocation (Tat) system that transports large folded proteins containing a characteristic twin-arginine motif in their signal peptide across membranes. TatA could form the protein-conducting channel of the Tat system.</text>
</comment>
<keyword evidence="5 10" id="KW-0812">Transmembrane</keyword>
<keyword evidence="2 10" id="KW-0813">Transport</keyword>
<reference evidence="12 13" key="1">
    <citation type="submission" date="2021-08" db="EMBL/GenBank/DDBJ databases">
        <authorList>
            <person name="Tuo L."/>
        </authorList>
    </citation>
    <scope>NUCLEOTIDE SEQUENCE [LARGE SCALE GENOMIC DNA]</scope>
    <source>
        <strain evidence="12 13">JCM 31229</strain>
    </source>
</reference>
<organism evidence="12 13">
    <name type="scientific">Sphingomonas colocasiae</name>
    <dbReference type="NCBI Taxonomy" id="1848973"/>
    <lineage>
        <taxon>Bacteria</taxon>
        <taxon>Pseudomonadati</taxon>
        <taxon>Pseudomonadota</taxon>
        <taxon>Alphaproteobacteria</taxon>
        <taxon>Sphingomonadales</taxon>
        <taxon>Sphingomonadaceae</taxon>
        <taxon>Sphingomonas</taxon>
    </lineage>
</organism>
<feature type="compositionally biased region" description="Basic and acidic residues" evidence="11">
    <location>
        <begin position="49"/>
        <end position="77"/>
    </location>
</feature>
<keyword evidence="6 10" id="KW-0653">Protein transport</keyword>
<dbReference type="InterPro" id="IPR006312">
    <property type="entry name" value="TatA/E"/>
</dbReference>
<dbReference type="NCBIfam" id="TIGR01411">
    <property type="entry name" value="tatAE"/>
    <property type="match status" value="1"/>
</dbReference>
<evidence type="ECO:0000256" key="4">
    <source>
        <dbReference type="ARBA" id="ARBA00022519"/>
    </source>
</evidence>
<protein>
    <recommendedName>
        <fullName evidence="10">Sec-independent protein translocase protein TatA</fullName>
    </recommendedName>
</protein>
<dbReference type="Pfam" id="PF02416">
    <property type="entry name" value="TatA_B_E"/>
    <property type="match status" value="1"/>
</dbReference>
<comment type="similarity">
    <text evidence="10">Belongs to the TatA/E family.</text>
</comment>
<dbReference type="RefSeq" id="WP_222993166.1">
    <property type="nucleotide sequence ID" value="NZ_JAINVV010000014.1"/>
</dbReference>
<dbReference type="HAMAP" id="MF_00236">
    <property type="entry name" value="TatA_E"/>
    <property type="match status" value="1"/>
</dbReference>
<keyword evidence="3 10" id="KW-1003">Cell membrane</keyword>
<evidence type="ECO:0000256" key="3">
    <source>
        <dbReference type="ARBA" id="ARBA00022475"/>
    </source>
</evidence>
<gene>
    <name evidence="10" type="primary">tatA</name>
    <name evidence="12" type="ORF">K7G82_26920</name>
</gene>
<feature type="region of interest" description="Disordered" evidence="11">
    <location>
        <begin position="42"/>
        <end position="77"/>
    </location>
</feature>
<name>A0ABS7Q065_9SPHN</name>
<keyword evidence="9 10" id="KW-0472">Membrane</keyword>
<evidence type="ECO:0000313" key="13">
    <source>
        <dbReference type="Proteomes" id="UP000706039"/>
    </source>
</evidence>
<evidence type="ECO:0000256" key="8">
    <source>
        <dbReference type="ARBA" id="ARBA00023010"/>
    </source>
</evidence>
<dbReference type="InterPro" id="IPR003369">
    <property type="entry name" value="TatA/B/E"/>
</dbReference>
<dbReference type="Gene3D" id="1.20.5.3310">
    <property type="match status" value="1"/>
</dbReference>
<proteinExistence type="inferred from homology"/>
<keyword evidence="4" id="KW-0997">Cell inner membrane</keyword>
<dbReference type="PANTHER" id="PTHR42982:SF1">
    <property type="entry name" value="SEC-INDEPENDENT PROTEIN TRANSLOCASE PROTEIN TATA"/>
    <property type="match status" value="1"/>
</dbReference>
<dbReference type="EMBL" id="JAINVV010000014">
    <property type="protein sequence ID" value="MBY8825962.1"/>
    <property type="molecule type" value="Genomic_DNA"/>
</dbReference>
<evidence type="ECO:0000256" key="9">
    <source>
        <dbReference type="ARBA" id="ARBA00023136"/>
    </source>
</evidence>
<evidence type="ECO:0000313" key="12">
    <source>
        <dbReference type="EMBL" id="MBY8825962.1"/>
    </source>
</evidence>